<name>A0A430KPI1_9GAMM</name>
<dbReference type="InterPro" id="IPR021357">
    <property type="entry name" value="DUF2782"/>
</dbReference>
<feature type="chain" id="PRO_5019495621" evidence="1">
    <location>
        <begin position="23"/>
        <end position="95"/>
    </location>
</feature>
<accession>A0A430KPI1</accession>
<proteinExistence type="predicted"/>
<feature type="signal peptide" evidence="1">
    <location>
        <begin position="1"/>
        <end position="22"/>
    </location>
</feature>
<evidence type="ECO:0000313" key="2">
    <source>
        <dbReference type="EMBL" id="RTE65365.1"/>
    </source>
</evidence>
<keyword evidence="3" id="KW-1185">Reference proteome</keyword>
<dbReference type="AlphaFoldDB" id="A0A430KPI1"/>
<reference evidence="2 3" key="1">
    <citation type="submission" date="2018-11" db="EMBL/GenBank/DDBJ databases">
        <title>The draft genome sequence of Amphritea opalescens ANRC-JH13T.</title>
        <authorList>
            <person name="Fang Z."/>
            <person name="Zhang Y."/>
            <person name="Han X."/>
        </authorList>
    </citation>
    <scope>NUCLEOTIDE SEQUENCE [LARGE SCALE GENOMIC DNA]</scope>
    <source>
        <strain evidence="2 3">ANRC-JH13</strain>
    </source>
</reference>
<gene>
    <name evidence="2" type="ORF">EH243_11890</name>
</gene>
<dbReference type="RefSeq" id="WP_126158893.1">
    <property type="nucleotide sequence ID" value="NZ_RQXW01000010.1"/>
</dbReference>
<dbReference type="Gene3D" id="2.20.130.30">
    <property type="entry name" value="Protein of unknown function DUF2782"/>
    <property type="match status" value="1"/>
</dbReference>
<comment type="caution">
    <text evidence="2">The sequence shown here is derived from an EMBL/GenBank/DDBJ whole genome shotgun (WGS) entry which is preliminary data.</text>
</comment>
<sequence length="95" mass="11028">MKKIVLLLTLLCSFSMVSTVYADVLPEFDNNDPVVTIRKGEKATYYEYRINGKLKEIKVKPAIGKTYYLVPTDDGEFQRSEDSNLMLPKWILFSW</sequence>
<protein>
    <submittedName>
        <fullName evidence="2">DUF2782 domain-containing protein</fullName>
    </submittedName>
</protein>
<dbReference type="OrthoDB" id="5296182at2"/>
<dbReference type="EMBL" id="RQXW01000010">
    <property type="protein sequence ID" value="RTE65365.1"/>
    <property type="molecule type" value="Genomic_DNA"/>
</dbReference>
<dbReference type="Proteomes" id="UP000283087">
    <property type="component" value="Unassembled WGS sequence"/>
</dbReference>
<dbReference type="Pfam" id="PF11191">
    <property type="entry name" value="DUF2782"/>
    <property type="match status" value="1"/>
</dbReference>
<keyword evidence="1" id="KW-0732">Signal</keyword>
<organism evidence="2 3">
    <name type="scientific">Amphritea opalescens</name>
    <dbReference type="NCBI Taxonomy" id="2490544"/>
    <lineage>
        <taxon>Bacteria</taxon>
        <taxon>Pseudomonadati</taxon>
        <taxon>Pseudomonadota</taxon>
        <taxon>Gammaproteobacteria</taxon>
        <taxon>Oceanospirillales</taxon>
        <taxon>Oceanospirillaceae</taxon>
        <taxon>Amphritea</taxon>
    </lineage>
</organism>
<evidence type="ECO:0000256" key="1">
    <source>
        <dbReference type="SAM" id="SignalP"/>
    </source>
</evidence>
<evidence type="ECO:0000313" key="3">
    <source>
        <dbReference type="Proteomes" id="UP000283087"/>
    </source>
</evidence>